<comment type="caution">
    <text evidence="1">The sequence shown here is derived from an EMBL/GenBank/DDBJ whole genome shotgun (WGS) entry which is preliminary data.</text>
</comment>
<sequence length="782" mass="84212">RFFRRRSPDPPELVRLWRLPPETSGVTSVAPPGPQGQASTVAPPLPPPHRQARAGGTSAREDAMALSSEVRAGLLLDAPMRRFNDVSAGMTTASPTTTKLKRGFPFSRVGRKTCVGPHKYSLPQVTVPCSIDEGRPCLDWPSQRLTPFTVPVVPPRISVPDTLCRETSRSVECLQDAPLEEDGDDDRKMATSVSRLRGMYRSRSTSALLIDAALERDSCTEDVVSTPSGDYCSDCCRATGNGSEDLERLEAEAEAPKPPGSSAGLGSVLEAELARQAGADTASLASSTQHRSDESGYESDGTKNGGDDSPAEEIVGALPPPPCPPPAPAVPPRPLRSSAPEGSNVQRLAAAILQRISLQAAAATPHTSRGSEGGRSDNSHARTPSPPHRRHLARSAGAPNPTSKLEQFRAWTLDRKLLRNRWKKGSEPRNRSSLFESPLLGRSAEDGDEPRLKSASSWSSVQCLDILSGDEVEMGARAASAIDVRRRVWLEAQLEGQRVAAEQRAPVGSRVLSVQLAKDARGELGVYIKGKYSPDRGVLGYVVADLEEDGPAARSGQLRRGDELLVINGHQVQGVEIEEARRLLRTPDQIVYLLVARLEEQGSEEVFLPPTEEQTPVARKPEVHRVPAERRASISHPGAAANYNCIPEVPEDADRDGQQPHQQQYSSGVLCTLPRRPHRSSAQTDFEVVTFVKGPGRKALGFSVVGGRDSPKGALGIYVKSIFPGGQAAESGHLREGDELVMLNGEPFEGLSHAEAIAAFKKVKQGEVVLRVARRNNGTQKT</sequence>
<dbReference type="EMBL" id="JABSTQ010009999">
    <property type="protein sequence ID" value="KAG0424258.1"/>
    <property type="molecule type" value="Genomic_DNA"/>
</dbReference>
<accession>A0AC60PUK6</accession>
<dbReference type="Proteomes" id="UP000805193">
    <property type="component" value="Unassembled WGS sequence"/>
</dbReference>
<gene>
    <name evidence="1" type="ORF">HPB47_028515</name>
</gene>
<feature type="non-terminal residue" evidence="1">
    <location>
        <position position="782"/>
    </location>
</feature>
<protein>
    <submittedName>
        <fullName evidence="1">Uncharacterized protein</fullName>
    </submittedName>
</protein>
<reference evidence="1 2" key="1">
    <citation type="journal article" date="2020" name="Cell">
        <title>Large-Scale Comparative Analyses of Tick Genomes Elucidate Their Genetic Diversity and Vector Capacities.</title>
        <authorList>
            <consortium name="Tick Genome and Microbiome Consortium (TIGMIC)"/>
            <person name="Jia N."/>
            <person name="Wang J."/>
            <person name="Shi W."/>
            <person name="Du L."/>
            <person name="Sun Y."/>
            <person name="Zhan W."/>
            <person name="Jiang J.F."/>
            <person name="Wang Q."/>
            <person name="Zhang B."/>
            <person name="Ji P."/>
            <person name="Bell-Sakyi L."/>
            <person name="Cui X.M."/>
            <person name="Yuan T.T."/>
            <person name="Jiang B.G."/>
            <person name="Yang W.F."/>
            <person name="Lam T.T."/>
            <person name="Chang Q.C."/>
            <person name="Ding S.J."/>
            <person name="Wang X.J."/>
            <person name="Zhu J.G."/>
            <person name="Ruan X.D."/>
            <person name="Zhao L."/>
            <person name="Wei J.T."/>
            <person name="Ye R.Z."/>
            <person name="Que T.C."/>
            <person name="Du C.H."/>
            <person name="Zhou Y.H."/>
            <person name="Cheng J.X."/>
            <person name="Dai P.F."/>
            <person name="Guo W.B."/>
            <person name="Han X.H."/>
            <person name="Huang E.J."/>
            <person name="Li L.F."/>
            <person name="Wei W."/>
            <person name="Gao Y.C."/>
            <person name="Liu J.Z."/>
            <person name="Shao H.Z."/>
            <person name="Wang X."/>
            <person name="Wang C.C."/>
            <person name="Yang T.C."/>
            <person name="Huo Q.B."/>
            <person name="Li W."/>
            <person name="Chen H.Y."/>
            <person name="Chen S.E."/>
            <person name="Zhou L.G."/>
            <person name="Ni X.B."/>
            <person name="Tian J.H."/>
            <person name="Sheng Y."/>
            <person name="Liu T."/>
            <person name="Pan Y.S."/>
            <person name="Xia L.Y."/>
            <person name="Li J."/>
            <person name="Zhao F."/>
            <person name="Cao W.C."/>
        </authorList>
    </citation>
    <scope>NUCLEOTIDE SEQUENCE [LARGE SCALE GENOMIC DNA]</scope>
    <source>
        <strain evidence="1">Iper-2018</strain>
    </source>
</reference>
<evidence type="ECO:0000313" key="1">
    <source>
        <dbReference type="EMBL" id="KAG0424258.1"/>
    </source>
</evidence>
<organism evidence="1 2">
    <name type="scientific">Ixodes persulcatus</name>
    <name type="common">Taiga tick</name>
    <dbReference type="NCBI Taxonomy" id="34615"/>
    <lineage>
        <taxon>Eukaryota</taxon>
        <taxon>Metazoa</taxon>
        <taxon>Ecdysozoa</taxon>
        <taxon>Arthropoda</taxon>
        <taxon>Chelicerata</taxon>
        <taxon>Arachnida</taxon>
        <taxon>Acari</taxon>
        <taxon>Parasitiformes</taxon>
        <taxon>Ixodida</taxon>
        <taxon>Ixodoidea</taxon>
        <taxon>Ixodidae</taxon>
        <taxon>Ixodinae</taxon>
        <taxon>Ixodes</taxon>
    </lineage>
</organism>
<proteinExistence type="predicted"/>
<feature type="non-terminal residue" evidence="1">
    <location>
        <position position="1"/>
    </location>
</feature>
<evidence type="ECO:0000313" key="2">
    <source>
        <dbReference type="Proteomes" id="UP000805193"/>
    </source>
</evidence>
<name>A0AC60PUK6_IXOPE</name>
<keyword evidence="2" id="KW-1185">Reference proteome</keyword>